<dbReference type="eggNOG" id="COG2207">
    <property type="taxonomic scope" value="Bacteria"/>
</dbReference>
<evidence type="ECO:0000256" key="3">
    <source>
        <dbReference type="ARBA" id="ARBA00023163"/>
    </source>
</evidence>
<dbReference type="KEGG" id="aja:AJAP_31275"/>
<sequence length="358" mass="39318">MVLNGPIVARGSIIPAMELPPPVIRDWDYPRGTASIVLMARFAAENGVEGLESYEHAPVDGQVDARQELAVVRALVRGLGGEDAVALRLSRRYRVSAFGIFGFACISSPTLGDAMRFALRYLDLSFTFCIPHVTVEAGRLALAMDDSRVPGDVARFLLLRDLGAIHTVMRDILPDISLRSLAFRHDKPSTVDEYVRTFGLAPSFSATSHVATLDPLLLDKPLPQANDQTVAVCAAQCELLVSRKRERSGIAQQVRERLVRLGGVDAGMEEVARQLALSPRTLRRRLFEAGTGYRALLDEVRQALAEEMLDTGALTVEDVALRLGYAEASSFIYAFKRWKGMTPAAYARRNALRARPGR</sequence>
<evidence type="ECO:0000313" key="5">
    <source>
        <dbReference type="EMBL" id="AIG79077.1"/>
    </source>
</evidence>
<dbReference type="PANTHER" id="PTHR47894">
    <property type="entry name" value="HTH-TYPE TRANSCRIPTIONAL REGULATOR GADX"/>
    <property type="match status" value="1"/>
</dbReference>
<gene>
    <name evidence="5" type="ORF">AJAP_31275</name>
</gene>
<organism evidence="5 6">
    <name type="scientific">Amycolatopsis japonica</name>
    <dbReference type="NCBI Taxonomy" id="208439"/>
    <lineage>
        <taxon>Bacteria</taxon>
        <taxon>Bacillati</taxon>
        <taxon>Actinomycetota</taxon>
        <taxon>Actinomycetes</taxon>
        <taxon>Pseudonocardiales</taxon>
        <taxon>Pseudonocardiaceae</taxon>
        <taxon>Amycolatopsis</taxon>
        <taxon>Amycolatopsis japonica group</taxon>
    </lineage>
</organism>
<dbReference type="SUPFAM" id="SSF46689">
    <property type="entry name" value="Homeodomain-like"/>
    <property type="match status" value="1"/>
</dbReference>
<dbReference type="InterPro" id="IPR009057">
    <property type="entry name" value="Homeodomain-like_sf"/>
</dbReference>
<reference evidence="5 6" key="1">
    <citation type="journal article" date="2014" name="J. Biotechnol.">
        <title>Complete genome sequence of the actinobacterium Amycolatopsis japonica MG417-CF17(T) (=DSM 44213T) producing (S,S)-N,N'-ethylenediaminedisuccinic acid.</title>
        <authorList>
            <person name="Stegmann E."/>
            <person name="Albersmeier A."/>
            <person name="Spohn M."/>
            <person name="Gert H."/>
            <person name="Weber T."/>
            <person name="Wohlleben W."/>
            <person name="Kalinowski J."/>
            <person name="Ruckert C."/>
        </authorList>
    </citation>
    <scope>NUCLEOTIDE SEQUENCE [LARGE SCALE GENOMIC DNA]</scope>
    <source>
        <strain evidence="6">MG417-CF17 (DSM 44213)</strain>
    </source>
</reference>
<dbReference type="Pfam" id="PF12625">
    <property type="entry name" value="Arabinose_bd"/>
    <property type="match status" value="1"/>
</dbReference>
<dbReference type="PRINTS" id="PR00032">
    <property type="entry name" value="HTHARAC"/>
</dbReference>
<dbReference type="InterPro" id="IPR020449">
    <property type="entry name" value="Tscrpt_reg_AraC-type_HTH"/>
</dbReference>
<keyword evidence="2" id="KW-0238">DNA-binding</keyword>
<evidence type="ECO:0000259" key="4">
    <source>
        <dbReference type="PROSITE" id="PS01124"/>
    </source>
</evidence>
<protein>
    <recommendedName>
        <fullName evidence="4">HTH araC/xylS-type domain-containing protein</fullName>
    </recommendedName>
</protein>
<dbReference type="GO" id="GO:0003700">
    <property type="term" value="F:DNA-binding transcription factor activity"/>
    <property type="evidence" value="ECO:0007669"/>
    <property type="project" value="InterPro"/>
</dbReference>
<dbReference type="Pfam" id="PF12833">
    <property type="entry name" value="HTH_18"/>
    <property type="match status" value="1"/>
</dbReference>
<dbReference type="PROSITE" id="PS01124">
    <property type="entry name" value="HTH_ARAC_FAMILY_2"/>
    <property type="match status" value="1"/>
</dbReference>
<dbReference type="STRING" id="208439.AJAP_31275"/>
<dbReference type="GO" id="GO:0000976">
    <property type="term" value="F:transcription cis-regulatory region binding"/>
    <property type="evidence" value="ECO:0007669"/>
    <property type="project" value="TreeGrafter"/>
</dbReference>
<dbReference type="PANTHER" id="PTHR47894:SF1">
    <property type="entry name" value="HTH-TYPE TRANSCRIPTIONAL REGULATOR VQSM"/>
    <property type="match status" value="1"/>
</dbReference>
<dbReference type="EMBL" id="CP008953">
    <property type="protein sequence ID" value="AIG79077.1"/>
    <property type="molecule type" value="Genomic_DNA"/>
</dbReference>
<keyword evidence="3" id="KW-0804">Transcription</keyword>
<evidence type="ECO:0000256" key="2">
    <source>
        <dbReference type="ARBA" id="ARBA00023125"/>
    </source>
</evidence>
<keyword evidence="1" id="KW-0805">Transcription regulation</keyword>
<feature type="domain" description="HTH araC/xylS-type" evidence="4">
    <location>
        <begin position="248"/>
        <end position="349"/>
    </location>
</feature>
<dbReference type="AlphaFoldDB" id="A0A075UXU2"/>
<dbReference type="GO" id="GO:0005829">
    <property type="term" value="C:cytosol"/>
    <property type="evidence" value="ECO:0007669"/>
    <property type="project" value="TreeGrafter"/>
</dbReference>
<dbReference type="HOGENOM" id="CLU_047522_3_3_11"/>
<dbReference type="InterPro" id="IPR018060">
    <property type="entry name" value="HTH_AraC"/>
</dbReference>
<accession>A0A075UXU2</accession>
<keyword evidence="6" id="KW-1185">Reference proteome</keyword>
<dbReference type="Gene3D" id="1.10.10.60">
    <property type="entry name" value="Homeodomain-like"/>
    <property type="match status" value="1"/>
</dbReference>
<name>A0A075UXU2_9PSEU</name>
<evidence type="ECO:0000256" key="1">
    <source>
        <dbReference type="ARBA" id="ARBA00023015"/>
    </source>
</evidence>
<dbReference type="SMART" id="SM00342">
    <property type="entry name" value="HTH_ARAC"/>
    <property type="match status" value="1"/>
</dbReference>
<evidence type="ECO:0000313" key="6">
    <source>
        <dbReference type="Proteomes" id="UP000028492"/>
    </source>
</evidence>
<dbReference type="InterPro" id="IPR032687">
    <property type="entry name" value="AraC-type_N"/>
</dbReference>
<dbReference type="Proteomes" id="UP000028492">
    <property type="component" value="Chromosome"/>
</dbReference>
<proteinExistence type="predicted"/>